<evidence type="ECO:0000256" key="1">
    <source>
        <dbReference type="SAM" id="Phobius"/>
    </source>
</evidence>
<proteinExistence type="predicted"/>
<accession>A0A4Y8S6G4</accession>
<protein>
    <submittedName>
        <fullName evidence="2">Uncharacterized protein</fullName>
    </submittedName>
</protein>
<organism evidence="2 3">
    <name type="scientific">Mucilaginibacter psychrotolerans</name>
    <dbReference type="NCBI Taxonomy" id="1524096"/>
    <lineage>
        <taxon>Bacteria</taxon>
        <taxon>Pseudomonadati</taxon>
        <taxon>Bacteroidota</taxon>
        <taxon>Sphingobacteriia</taxon>
        <taxon>Sphingobacteriales</taxon>
        <taxon>Sphingobacteriaceae</taxon>
        <taxon>Mucilaginibacter</taxon>
    </lineage>
</organism>
<reference evidence="2 3" key="1">
    <citation type="journal article" date="2017" name="Int. J. Syst. Evol. Microbiol.">
        <title>Mucilaginibacterpsychrotolerans sp. nov., isolated from peatlands.</title>
        <authorList>
            <person name="Deng Y."/>
            <person name="Shen L."/>
            <person name="Xu B."/>
            <person name="Liu Y."/>
            <person name="Gu Z."/>
            <person name="Liu H."/>
            <person name="Zhou Y."/>
        </authorList>
    </citation>
    <scope>NUCLEOTIDE SEQUENCE [LARGE SCALE GENOMIC DNA]</scope>
    <source>
        <strain evidence="2 3">NH7-4</strain>
    </source>
</reference>
<keyword evidence="1" id="KW-0472">Membrane</keyword>
<evidence type="ECO:0000313" key="3">
    <source>
        <dbReference type="Proteomes" id="UP000297540"/>
    </source>
</evidence>
<gene>
    <name evidence="2" type="ORF">E2R66_22650</name>
</gene>
<name>A0A4Y8S6G4_9SPHI</name>
<evidence type="ECO:0000313" key="2">
    <source>
        <dbReference type="EMBL" id="TFF34336.1"/>
    </source>
</evidence>
<dbReference type="Proteomes" id="UP000297540">
    <property type="component" value="Unassembled WGS sequence"/>
</dbReference>
<keyword evidence="1" id="KW-1133">Transmembrane helix</keyword>
<keyword evidence="3" id="KW-1185">Reference proteome</keyword>
<feature type="transmembrane region" description="Helical" evidence="1">
    <location>
        <begin position="66"/>
        <end position="83"/>
    </location>
</feature>
<dbReference type="AlphaFoldDB" id="A0A4Y8S6G4"/>
<keyword evidence="1" id="KW-0812">Transmembrane</keyword>
<feature type="transmembrane region" description="Helical" evidence="1">
    <location>
        <begin position="32"/>
        <end position="54"/>
    </location>
</feature>
<dbReference type="EMBL" id="SOZE01000032">
    <property type="protein sequence ID" value="TFF34336.1"/>
    <property type="molecule type" value="Genomic_DNA"/>
</dbReference>
<dbReference type="RefSeq" id="WP_133235090.1">
    <property type="nucleotide sequence ID" value="NZ_SOZE01000032.1"/>
</dbReference>
<dbReference type="OrthoDB" id="798672at2"/>
<comment type="caution">
    <text evidence="2">The sequence shown here is derived from an EMBL/GenBank/DDBJ whole genome shotgun (WGS) entry which is preliminary data.</text>
</comment>
<sequence>MIEDPFLSLNVEKSIQKHRLIYRTGFFMLFSYMMYCLMTVAGIFVLRLFGALIIKLTGAPSYMETLWGIAVVIWALIDTWVMHPTLKINGSGDSASNRKLLHEALTIKYPRASRMKNTKAYVRYQKGRIYPSLSTSISCLFDGGDVYLNVMSLGRGDSLFAFFGIINYYRCKRLAKSLSKENKEKYECSS</sequence>